<dbReference type="PANTHER" id="PTHR35848:SF6">
    <property type="entry name" value="CUPIN TYPE-2 DOMAIN-CONTAINING PROTEIN"/>
    <property type="match status" value="1"/>
</dbReference>
<reference evidence="3" key="1">
    <citation type="submission" date="2020-05" db="EMBL/GenBank/DDBJ databases">
        <authorList>
            <person name="Chiriac C."/>
            <person name="Salcher M."/>
            <person name="Ghai R."/>
            <person name="Kavagutti S V."/>
        </authorList>
    </citation>
    <scope>NUCLEOTIDE SEQUENCE</scope>
</reference>
<dbReference type="InterPro" id="IPR014710">
    <property type="entry name" value="RmlC-like_jellyroll"/>
</dbReference>
<dbReference type="InterPro" id="IPR011051">
    <property type="entry name" value="RmlC_Cupin_sf"/>
</dbReference>
<sequence>MSVVDSRGLPWNEPPGHFGGFSKYLVNEENEGSKYFDFRISRYPIKGLVEQHTHEIAEQIFYFISGTGTVWFGDEKSIVGPGFTMFIPPKINHGVENTGDEDLVFIVATSPPNDVPRN</sequence>
<keyword evidence="1" id="KW-0479">Metal-binding</keyword>
<proteinExistence type="predicted"/>
<accession>A0A6J6TM80</accession>
<feature type="domain" description="Cupin type-2" evidence="2">
    <location>
        <begin position="44"/>
        <end position="107"/>
    </location>
</feature>
<evidence type="ECO:0000256" key="1">
    <source>
        <dbReference type="ARBA" id="ARBA00022723"/>
    </source>
</evidence>
<organism evidence="3">
    <name type="scientific">freshwater metagenome</name>
    <dbReference type="NCBI Taxonomy" id="449393"/>
    <lineage>
        <taxon>unclassified sequences</taxon>
        <taxon>metagenomes</taxon>
        <taxon>ecological metagenomes</taxon>
    </lineage>
</organism>
<name>A0A6J6TM80_9ZZZZ</name>
<evidence type="ECO:0000313" key="3">
    <source>
        <dbReference type="EMBL" id="CAB4747793.1"/>
    </source>
</evidence>
<dbReference type="PANTHER" id="PTHR35848">
    <property type="entry name" value="OXALATE-BINDING PROTEIN"/>
    <property type="match status" value="1"/>
</dbReference>
<dbReference type="Pfam" id="PF07883">
    <property type="entry name" value="Cupin_2"/>
    <property type="match status" value="1"/>
</dbReference>
<dbReference type="EMBL" id="CAEZZF010000020">
    <property type="protein sequence ID" value="CAB4747793.1"/>
    <property type="molecule type" value="Genomic_DNA"/>
</dbReference>
<dbReference type="GO" id="GO:0046872">
    <property type="term" value="F:metal ion binding"/>
    <property type="evidence" value="ECO:0007669"/>
    <property type="project" value="UniProtKB-KW"/>
</dbReference>
<dbReference type="InterPro" id="IPR051610">
    <property type="entry name" value="GPI/OXD"/>
</dbReference>
<dbReference type="AlphaFoldDB" id="A0A6J6TM80"/>
<dbReference type="Gene3D" id="2.60.120.10">
    <property type="entry name" value="Jelly Rolls"/>
    <property type="match status" value="1"/>
</dbReference>
<dbReference type="SUPFAM" id="SSF51182">
    <property type="entry name" value="RmlC-like cupins"/>
    <property type="match status" value="1"/>
</dbReference>
<gene>
    <name evidence="3" type="ORF">UFOPK2837_00412</name>
</gene>
<evidence type="ECO:0000259" key="2">
    <source>
        <dbReference type="Pfam" id="PF07883"/>
    </source>
</evidence>
<dbReference type="InterPro" id="IPR013096">
    <property type="entry name" value="Cupin_2"/>
</dbReference>
<protein>
    <submittedName>
        <fullName evidence="3">Unannotated protein</fullName>
    </submittedName>
</protein>